<dbReference type="EMBL" id="JARBJD010000234">
    <property type="protein sequence ID" value="KAK2946202.1"/>
    <property type="molecule type" value="Genomic_DNA"/>
</dbReference>
<dbReference type="Proteomes" id="UP001281761">
    <property type="component" value="Unassembled WGS sequence"/>
</dbReference>
<protein>
    <submittedName>
        <fullName evidence="3">Uncharacterized protein</fullName>
    </submittedName>
</protein>
<accession>A0ABQ9XR18</accession>
<sequence length="177" mass="18638">MLSVDWRLAGGWRRPDDHNGQSEDGGCGRNTRKGNSDSGWTSDPDKHTDWRKLVSFGSTALTSCSIALESADSSADADVLKVEGGSVEMTGLDLNTRNVLVKSLLAQTRGSVLLPELISGKDTLTLTRSTFVAGPSSHTSNAAAASTIAVTVKNEQKLKIGDVTNEVTISNCGEDDG</sequence>
<proteinExistence type="predicted"/>
<evidence type="ECO:0000313" key="6">
    <source>
        <dbReference type="EMBL" id="KAK2962673.1"/>
    </source>
</evidence>
<dbReference type="EMBL" id="JARBJD010000076">
    <property type="protein sequence ID" value="KAK2954601.1"/>
    <property type="molecule type" value="Genomic_DNA"/>
</dbReference>
<reference evidence="3 7" key="1">
    <citation type="journal article" date="2022" name="bioRxiv">
        <title>Genomics of Preaxostyla Flagellates Illuminates Evolutionary Transitions and the Path Towards Mitochondrial Loss.</title>
        <authorList>
            <person name="Novak L.V.F."/>
            <person name="Treitli S.C."/>
            <person name="Pyrih J."/>
            <person name="Halakuc P."/>
            <person name="Pipaliya S.V."/>
            <person name="Vacek V."/>
            <person name="Brzon O."/>
            <person name="Soukal P."/>
            <person name="Eme L."/>
            <person name="Dacks J.B."/>
            <person name="Karnkowska A."/>
            <person name="Elias M."/>
            <person name="Hampl V."/>
        </authorList>
    </citation>
    <scope>NUCLEOTIDE SEQUENCE [LARGE SCALE GENOMIC DNA]</scope>
    <source>
        <strain evidence="3">NAU3</strain>
        <tissue evidence="3">Gut</tissue>
    </source>
</reference>
<organism evidence="3 7">
    <name type="scientific">Blattamonas nauphoetae</name>
    <dbReference type="NCBI Taxonomy" id="2049346"/>
    <lineage>
        <taxon>Eukaryota</taxon>
        <taxon>Metamonada</taxon>
        <taxon>Preaxostyla</taxon>
        <taxon>Oxymonadida</taxon>
        <taxon>Blattamonas</taxon>
    </lineage>
</organism>
<keyword evidence="7" id="KW-1185">Reference proteome</keyword>
<evidence type="ECO:0000313" key="5">
    <source>
        <dbReference type="EMBL" id="KAK2960077.1"/>
    </source>
</evidence>
<dbReference type="EMBL" id="JARBJD010000025">
    <property type="protein sequence ID" value="KAK2960077.1"/>
    <property type="molecule type" value="Genomic_DNA"/>
</dbReference>
<evidence type="ECO:0000313" key="7">
    <source>
        <dbReference type="Proteomes" id="UP001281761"/>
    </source>
</evidence>
<evidence type="ECO:0000313" key="3">
    <source>
        <dbReference type="EMBL" id="KAK2954601.1"/>
    </source>
</evidence>
<comment type="caution">
    <text evidence="3">The sequence shown here is derived from an EMBL/GenBank/DDBJ whole genome shotgun (WGS) entry which is preliminary data.</text>
</comment>
<evidence type="ECO:0000313" key="4">
    <source>
        <dbReference type="EMBL" id="KAK2959714.1"/>
    </source>
</evidence>
<name>A0ABQ9XR18_9EUKA</name>
<evidence type="ECO:0000256" key="1">
    <source>
        <dbReference type="SAM" id="MobiDB-lite"/>
    </source>
</evidence>
<dbReference type="EMBL" id="JARBJD010000010">
    <property type="protein sequence ID" value="KAK2962673.1"/>
    <property type="molecule type" value="Genomic_DNA"/>
</dbReference>
<feature type="region of interest" description="Disordered" evidence="1">
    <location>
        <begin position="12"/>
        <end position="44"/>
    </location>
</feature>
<evidence type="ECO:0000313" key="2">
    <source>
        <dbReference type="EMBL" id="KAK2946202.1"/>
    </source>
</evidence>
<dbReference type="EMBL" id="JARBJD010000027">
    <property type="protein sequence ID" value="KAK2959714.1"/>
    <property type="molecule type" value="Genomic_DNA"/>
</dbReference>
<gene>
    <name evidence="3" type="ORF">BLNAU_10452</name>
    <name evidence="2" type="ORF">BLNAU_18878</name>
    <name evidence="6" type="ORF">BLNAU_2506</name>
    <name evidence="5" type="ORF">BLNAU_4960</name>
    <name evidence="4" type="ORF">BLNAU_5203</name>
</gene>